<protein>
    <submittedName>
        <fullName evidence="8">PLDc_N domain-containing protein</fullName>
    </submittedName>
</protein>
<keyword evidence="5 6" id="KW-0472">Membrane</keyword>
<dbReference type="Pfam" id="PF13396">
    <property type="entry name" value="PLDc_N"/>
    <property type="match status" value="1"/>
</dbReference>
<evidence type="ECO:0000259" key="7">
    <source>
        <dbReference type="Pfam" id="PF13396"/>
    </source>
</evidence>
<evidence type="ECO:0000256" key="6">
    <source>
        <dbReference type="SAM" id="Phobius"/>
    </source>
</evidence>
<keyword evidence="9" id="KW-1185">Reference proteome</keyword>
<feature type="transmembrane region" description="Helical" evidence="6">
    <location>
        <begin position="12"/>
        <end position="30"/>
    </location>
</feature>
<name>A0A941CXJ3_9BACI</name>
<dbReference type="AlphaFoldDB" id="A0A941CXJ3"/>
<comment type="caution">
    <text evidence="8">The sequence shown here is derived from an EMBL/GenBank/DDBJ whole genome shotgun (WGS) entry which is preliminary data.</text>
</comment>
<comment type="subcellular location">
    <subcellularLocation>
        <location evidence="1">Cell membrane</location>
        <topology evidence="1">Multi-pass membrane protein</topology>
    </subcellularLocation>
</comment>
<proteinExistence type="predicted"/>
<keyword evidence="2" id="KW-1003">Cell membrane</keyword>
<dbReference type="InterPro" id="IPR027379">
    <property type="entry name" value="CLS_N"/>
</dbReference>
<feature type="domain" description="Cardiolipin synthase N-terminal" evidence="7">
    <location>
        <begin position="23"/>
        <end position="64"/>
    </location>
</feature>
<keyword evidence="3 6" id="KW-0812">Transmembrane</keyword>
<dbReference type="GO" id="GO:0005886">
    <property type="term" value="C:plasma membrane"/>
    <property type="evidence" value="ECO:0007669"/>
    <property type="project" value="UniProtKB-SubCell"/>
</dbReference>
<evidence type="ECO:0000313" key="8">
    <source>
        <dbReference type="EMBL" id="MBR7554450.1"/>
    </source>
</evidence>
<evidence type="ECO:0000256" key="3">
    <source>
        <dbReference type="ARBA" id="ARBA00022692"/>
    </source>
</evidence>
<gene>
    <name evidence="8" type="ORF">KC820_09835</name>
</gene>
<dbReference type="Proteomes" id="UP000675431">
    <property type="component" value="Unassembled WGS sequence"/>
</dbReference>
<evidence type="ECO:0000313" key="9">
    <source>
        <dbReference type="Proteomes" id="UP000675431"/>
    </source>
</evidence>
<evidence type="ECO:0000256" key="2">
    <source>
        <dbReference type="ARBA" id="ARBA00022475"/>
    </source>
</evidence>
<evidence type="ECO:0000256" key="4">
    <source>
        <dbReference type="ARBA" id="ARBA00022989"/>
    </source>
</evidence>
<sequence>MEGLKIIQENLAILAPLFILQLILMVIALIDLAKNDEPKGPKWVWALVIIFINIVGPIVYFIAGKRR</sequence>
<feature type="transmembrane region" description="Helical" evidence="6">
    <location>
        <begin position="42"/>
        <end position="63"/>
    </location>
</feature>
<keyword evidence="4 6" id="KW-1133">Transmembrane helix</keyword>
<evidence type="ECO:0000256" key="1">
    <source>
        <dbReference type="ARBA" id="ARBA00004651"/>
    </source>
</evidence>
<accession>A0A941CXJ3</accession>
<reference evidence="8 9" key="1">
    <citation type="submission" date="2021-04" db="EMBL/GenBank/DDBJ databases">
        <title>Allobacillus sp. nov. SKP8-2 isolated from shrimp paste.</title>
        <authorList>
            <person name="Tanasupawat S."/>
            <person name="Yiamsombat S."/>
            <person name="Kanchanasin P."/>
            <person name="Kuncharoen N."/>
        </authorList>
    </citation>
    <scope>NUCLEOTIDE SEQUENCE [LARGE SCALE GENOMIC DNA]</scope>
    <source>
        <strain evidence="8 9">SKP8-2</strain>
    </source>
</reference>
<dbReference type="EMBL" id="JAGSIE010000029">
    <property type="protein sequence ID" value="MBR7554450.1"/>
    <property type="molecule type" value="Genomic_DNA"/>
</dbReference>
<evidence type="ECO:0000256" key="5">
    <source>
        <dbReference type="ARBA" id="ARBA00023136"/>
    </source>
</evidence>
<organism evidence="8 9">
    <name type="scientific">Allobacillus saliphilus</name>
    <dbReference type="NCBI Taxonomy" id="2912308"/>
    <lineage>
        <taxon>Bacteria</taxon>
        <taxon>Bacillati</taxon>
        <taxon>Bacillota</taxon>
        <taxon>Bacilli</taxon>
        <taxon>Bacillales</taxon>
        <taxon>Bacillaceae</taxon>
        <taxon>Allobacillus</taxon>
    </lineage>
</organism>